<comment type="subcellular location">
    <subcellularLocation>
        <location evidence="9">Cytoplasm</location>
    </subcellularLocation>
</comment>
<name>A0A5F5PRB9_HORSE</name>
<protein>
    <recommendedName>
        <fullName evidence="9">Methylthioribulose-1-phosphate dehydratase</fullName>
        <shortName evidence="9">MTRu-1-P dehydratase</shortName>
        <ecNumber evidence="9">4.2.1.109</ecNumber>
    </recommendedName>
    <alternativeName>
        <fullName evidence="9">APAF1-interacting protein</fullName>
    </alternativeName>
</protein>
<dbReference type="GO" id="GO:0005737">
    <property type="term" value="C:cytoplasm"/>
    <property type="evidence" value="ECO:0007669"/>
    <property type="project" value="UniProtKB-SubCell"/>
</dbReference>
<keyword evidence="5 9" id="KW-0862">Zinc</keyword>
<feature type="compositionally biased region" description="Low complexity" evidence="10">
    <location>
        <begin position="33"/>
        <end position="52"/>
    </location>
</feature>
<dbReference type="PANTHER" id="PTHR10640:SF7">
    <property type="entry name" value="METHYLTHIORIBULOSE-1-PHOSPHATE DEHYDRATASE"/>
    <property type="match status" value="1"/>
</dbReference>
<comment type="cofactor">
    <cofactor evidence="9">
        <name>Zn(2+)</name>
        <dbReference type="ChEBI" id="CHEBI:29105"/>
    </cofactor>
    <text evidence="9">Binds 1 zinc ion per subunit.</text>
</comment>
<dbReference type="AlphaFoldDB" id="A0A5F5PRB9"/>
<dbReference type="FunFam" id="3.40.225.10:FF:000003">
    <property type="entry name" value="Methylthioribulose-1-phosphate dehydratase"/>
    <property type="match status" value="1"/>
</dbReference>
<comment type="similarity">
    <text evidence="9">Belongs to the aldolase class II family. MtnB subfamily.</text>
</comment>
<dbReference type="PaxDb" id="9796-ENSECAP00000050796"/>
<dbReference type="Bgee" id="ENSECAG00000006357">
    <property type="expression patterns" value="Expressed in chorionic villus and 23 other cell types or tissues"/>
</dbReference>
<evidence type="ECO:0000256" key="1">
    <source>
        <dbReference type="ARBA" id="ARBA00006274"/>
    </source>
</evidence>
<keyword evidence="7 9" id="KW-0456">Lyase</keyword>
<evidence type="ECO:0000256" key="6">
    <source>
        <dbReference type="ARBA" id="ARBA00023167"/>
    </source>
</evidence>
<evidence type="ECO:0000256" key="5">
    <source>
        <dbReference type="ARBA" id="ARBA00022833"/>
    </source>
</evidence>
<dbReference type="InterPro" id="IPR036409">
    <property type="entry name" value="Aldolase_II/adducin_N_sf"/>
</dbReference>
<comment type="catalytic activity">
    <reaction evidence="9">
        <text>5-(methylsulfanyl)-D-ribulose 1-phosphate = 5-methylsulfanyl-2,3-dioxopentyl phosphate + H2O</text>
        <dbReference type="Rhea" id="RHEA:15549"/>
        <dbReference type="ChEBI" id="CHEBI:15377"/>
        <dbReference type="ChEBI" id="CHEBI:58548"/>
        <dbReference type="ChEBI" id="CHEBI:58828"/>
        <dbReference type="EC" id="4.2.1.109"/>
    </reaction>
</comment>
<comment type="similarity">
    <text evidence="1">Belongs to the aldolase class II family. Adducin subfamily.</text>
</comment>
<evidence type="ECO:0000313" key="12">
    <source>
        <dbReference type="Ensembl" id="ENSECAP00000050796.1"/>
    </source>
</evidence>
<evidence type="ECO:0000313" key="14">
    <source>
        <dbReference type="VGNC" id="VGNC:58120"/>
    </source>
</evidence>
<organism evidence="12 13">
    <name type="scientific">Equus caballus</name>
    <name type="common">Horse</name>
    <dbReference type="NCBI Taxonomy" id="9796"/>
    <lineage>
        <taxon>Eukaryota</taxon>
        <taxon>Metazoa</taxon>
        <taxon>Chordata</taxon>
        <taxon>Craniata</taxon>
        <taxon>Vertebrata</taxon>
        <taxon>Euteleostomi</taxon>
        <taxon>Mammalia</taxon>
        <taxon>Eutheria</taxon>
        <taxon>Laurasiatheria</taxon>
        <taxon>Perissodactyla</taxon>
        <taxon>Equidae</taxon>
        <taxon>Equus</taxon>
    </lineage>
</organism>
<dbReference type="SMR" id="A0A5F5PRB9"/>
<dbReference type="PANTHER" id="PTHR10640">
    <property type="entry name" value="METHYLTHIORIBULOSE-1-PHOSPHATE DEHYDRATASE"/>
    <property type="match status" value="1"/>
</dbReference>
<dbReference type="GO" id="GO:0006915">
    <property type="term" value="P:apoptotic process"/>
    <property type="evidence" value="ECO:0007669"/>
    <property type="project" value="UniProtKB-KW"/>
</dbReference>
<evidence type="ECO:0000313" key="13">
    <source>
        <dbReference type="Proteomes" id="UP000002281"/>
    </source>
</evidence>
<dbReference type="GeneTree" id="ENSGT00390000001680"/>
<evidence type="ECO:0000256" key="3">
    <source>
        <dbReference type="ARBA" id="ARBA00022605"/>
    </source>
</evidence>
<dbReference type="InterPro" id="IPR001303">
    <property type="entry name" value="Aldolase_II/adducin_N"/>
</dbReference>
<feature type="binding site" evidence="9">
    <location>
        <position position="295"/>
    </location>
    <ligand>
        <name>Zn(2+)</name>
        <dbReference type="ChEBI" id="CHEBI:29105"/>
    </ligand>
</feature>
<evidence type="ECO:0000256" key="2">
    <source>
        <dbReference type="ARBA" id="ARBA00022490"/>
    </source>
</evidence>
<evidence type="ECO:0000256" key="8">
    <source>
        <dbReference type="ARBA" id="ARBA00060021"/>
    </source>
</evidence>
<feature type="compositionally biased region" description="Low complexity" evidence="10">
    <location>
        <begin position="137"/>
        <end position="161"/>
    </location>
</feature>
<keyword evidence="9" id="KW-0053">Apoptosis</keyword>
<evidence type="ECO:0000256" key="9">
    <source>
        <dbReference type="HAMAP-Rule" id="MF_03116"/>
    </source>
</evidence>
<feature type="active site" description="Proton donor/acceptor" evidence="9">
    <location>
        <position position="319"/>
    </location>
</feature>
<keyword evidence="6 9" id="KW-0486">Methionine biosynthesis</keyword>
<feature type="binding site" evidence="9">
    <location>
        <position position="277"/>
    </location>
    <ligand>
        <name>substrate</name>
    </ligand>
</feature>
<dbReference type="InterPro" id="IPR027514">
    <property type="entry name" value="Salvage_MtnB_euk"/>
</dbReference>
<sequence>MHQAKFAEPSPKTGQGIREPRVPPRPRCRPSIRKPLTLAHPQPARGAARAQPLTLQPPRAVKPSPTSSAAGGPPGSPLKHRRASAAAEAQHAAKQPRLPAQPPGGRHLPGLLAGCPRRRLIAQSSGPRAPPPPEATPPGRLGPTSPRGPASRPGGPAAGSAVREALRAVFRRVRPAPGLPSAPPAGLCGVASQPRWRPGAARVRVEAASPPVRPCRAVTLRRETAARGEAARSNEIYIAPSGVQKERIQPEDMFVCDINEQDLSGPPASKNLKKSQCTPLFMNAYTMRGAGAVIHTHSKAAVLATLLFPGREFKITHQEMIKGIRKCTSGGYYRYDDMLVVPIVENTPEEKDLKERMARAMNEYPDSCAVLVRRHGVYVWGETWEKAKTMCECYDYLFDIAVSMKKVGLDPTQLPVGENGIV</sequence>
<keyword evidence="13" id="KW-1185">Reference proteome</keyword>
<dbReference type="Gene3D" id="3.40.225.10">
    <property type="entry name" value="Class II aldolase/adducin N-terminal domain"/>
    <property type="match status" value="1"/>
</dbReference>
<dbReference type="GO" id="GO:0019509">
    <property type="term" value="P:L-methionine salvage from methylthioadenosine"/>
    <property type="evidence" value="ECO:0007669"/>
    <property type="project" value="UniProtKB-UniRule"/>
</dbReference>
<dbReference type="InterPro" id="IPR017714">
    <property type="entry name" value="MethylthioRu-1-P_deHdtase_MtnB"/>
</dbReference>
<dbReference type="InParanoid" id="A0A5F5PRB9"/>
<reference evidence="12" key="3">
    <citation type="submission" date="2025-09" db="UniProtKB">
        <authorList>
            <consortium name="Ensembl"/>
        </authorList>
    </citation>
    <scope>IDENTIFICATION</scope>
    <source>
        <strain evidence="12">Thoroughbred</strain>
    </source>
</reference>
<evidence type="ECO:0000256" key="4">
    <source>
        <dbReference type="ARBA" id="ARBA00022723"/>
    </source>
</evidence>
<dbReference type="SUPFAM" id="SSF53639">
    <property type="entry name" value="AraD/HMP-PK domain-like"/>
    <property type="match status" value="1"/>
</dbReference>
<comment type="function">
    <text evidence="8 9">Catalyzes the dehydration of methylthioribulose-1-phosphate (MTRu-1-P) into 2,3-diketo-5-methylthiopentyl-1-phosphate (DK-MTP-1-P). Functions in the methionine salvage pathway, which plays a key role in cancer, apoptosis, microbial proliferation and inflammation. May inhibit the CASP1-related inflammatory response (pyroptosis), the CASP9-dependent apoptotic pathway and the cytochrome c-dependent and APAF1-mediated cell death.</text>
</comment>
<gene>
    <name evidence="9 12 14" type="primary">APIP</name>
</gene>
<dbReference type="Proteomes" id="UP000002281">
    <property type="component" value="Chromosome 12"/>
</dbReference>
<evidence type="ECO:0000256" key="7">
    <source>
        <dbReference type="ARBA" id="ARBA00023239"/>
    </source>
</evidence>
<dbReference type="Ensembl" id="ENSECAT00000075103.2">
    <property type="protein sequence ID" value="ENSECAP00000050796.1"/>
    <property type="gene ID" value="ENSECAG00000006357.4"/>
</dbReference>
<keyword evidence="2 9" id="KW-0963">Cytoplasm</keyword>
<feature type="binding site" evidence="9">
    <location>
        <position position="297"/>
    </location>
    <ligand>
        <name>Zn(2+)</name>
        <dbReference type="ChEBI" id="CHEBI:29105"/>
    </ligand>
</feature>
<feature type="region of interest" description="Disordered" evidence="10">
    <location>
        <begin position="1"/>
        <end position="161"/>
    </location>
</feature>
<reference evidence="12" key="2">
    <citation type="submission" date="2025-08" db="UniProtKB">
        <authorList>
            <consortium name="Ensembl"/>
        </authorList>
    </citation>
    <scope>IDENTIFICATION</scope>
    <source>
        <strain evidence="12">Thoroughbred</strain>
    </source>
</reference>
<dbReference type="NCBIfam" id="TIGR03328">
    <property type="entry name" value="salvage_mtnB"/>
    <property type="match status" value="1"/>
</dbReference>
<dbReference type="EC" id="4.2.1.109" evidence="9"/>
<evidence type="ECO:0000259" key="11">
    <source>
        <dbReference type="SMART" id="SM01007"/>
    </source>
</evidence>
<keyword evidence="3 9" id="KW-0028">Amino-acid biosynthesis</keyword>
<dbReference type="STRING" id="9796.ENSECAP00000050796"/>
<dbReference type="VGNC" id="VGNC:58120">
    <property type="gene designation" value="APIP"/>
</dbReference>
<comment type="subunit">
    <text evidence="9">Homotetramer. Interacts with APAF1. May interact with CASP1.</text>
</comment>
<accession>A0A5F5PRB9</accession>
<reference evidence="12 13" key="1">
    <citation type="journal article" date="2009" name="Science">
        <title>Genome sequence, comparative analysis, and population genetics of the domestic horse.</title>
        <authorList>
            <consortium name="Broad Institute Genome Sequencing Platform"/>
            <consortium name="Broad Institute Whole Genome Assembly Team"/>
            <person name="Wade C.M."/>
            <person name="Giulotto E."/>
            <person name="Sigurdsson S."/>
            <person name="Zoli M."/>
            <person name="Gnerre S."/>
            <person name="Imsland F."/>
            <person name="Lear T.L."/>
            <person name="Adelson D.L."/>
            <person name="Bailey E."/>
            <person name="Bellone R.R."/>
            <person name="Bloecker H."/>
            <person name="Distl O."/>
            <person name="Edgar R.C."/>
            <person name="Garber M."/>
            <person name="Leeb T."/>
            <person name="Mauceli E."/>
            <person name="MacLeod J.N."/>
            <person name="Penedo M.C.T."/>
            <person name="Raison J.M."/>
            <person name="Sharpe T."/>
            <person name="Vogel J."/>
            <person name="Andersson L."/>
            <person name="Antczak D.F."/>
            <person name="Biagi T."/>
            <person name="Binns M.M."/>
            <person name="Chowdhary B.P."/>
            <person name="Coleman S.J."/>
            <person name="Della Valle G."/>
            <person name="Fryc S."/>
            <person name="Guerin G."/>
            <person name="Hasegawa T."/>
            <person name="Hill E.W."/>
            <person name="Jurka J."/>
            <person name="Kiialainen A."/>
            <person name="Lindgren G."/>
            <person name="Liu J."/>
            <person name="Magnani E."/>
            <person name="Mickelson J.R."/>
            <person name="Murray J."/>
            <person name="Nergadze S.G."/>
            <person name="Onofrio R."/>
            <person name="Pedroni S."/>
            <person name="Piras M.F."/>
            <person name="Raudsepp T."/>
            <person name="Rocchi M."/>
            <person name="Roeed K.H."/>
            <person name="Ryder O.A."/>
            <person name="Searle S."/>
            <person name="Skow L."/>
            <person name="Swinburne J.E."/>
            <person name="Syvaenen A.C."/>
            <person name="Tozaki T."/>
            <person name="Valberg S.J."/>
            <person name="Vaudin M."/>
            <person name="White J.R."/>
            <person name="Zody M.C."/>
            <person name="Lander E.S."/>
            <person name="Lindblad-Toh K."/>
        </authorList>
    </citation>
    <scope>NUCLEOTIDE SEQUENCE [LARGE SCALE GENOMIC DNA]</scope>
    <source>
        <strain evidence="12 13">Thoroughbred</strain>
    </source>
</reference>
<evidence type="ECO:0000256" key="10">
    <source>
        <dbReference type="SAM" id="MobiDB-lite"/>
    </source>
</evidence>
<proteinExistence type="inferred from homology"/>
<dbReference type="GO" id="GO:0008270">
    <property type="term" value="F:zinc ion binding"/>
    <property type="evidence" value="ECO:0007669"/>
    <property type="project" value="UniProtKB-UniRule"/>
</dbReference>
<feature type="compositionally biased region" description="Low complexity" evidence="10">
    <location>
        <begin position="84"/>
        <end position="95"/>
    </location>
</feature>
<dbReference type="HAMAP" id="MF_03116">
    <property type="entry name" value="Salvage_MtnB_euk"/>
    <property type="match status" value="1"/>
</dbReference>
<feature type="domain" description="Class II aldolase/adducin N-terminal" evidence="11">
    <location>
        <begin position="215"/>
        <end position="402"/>
    </location>
</feature>
<keyword evidence="4 9" id="KW-0479">Metal-binding</keyword>
<dbReference type="UniPathway" id="UPA00904">
    <property type="reaction ID" value="UER00875"/>
</dbReference>
<feature type="binding site" evidence="9">
    <location>
        <position position="375"/>
    </location>
    <ligand>
        <name>Zn(2+)</name>
        <dbReference type="ChEBI" id="CHEBI:29105"/>
    </ligand>
</feature>
<dbReference type="GO" id="GO:0046570">
    <property type="term" value="F:methylthioribulose 1-phosphate dehydratase activity"/>
    <property type="evidence" value="ECO:0007669"/>
    <property type="project" value="UniProtKB-UniRule"/>
</dbReference>
<dbReference type="Pfam" id="PF00596">
    <property type="entry name" value="Aldolase_II"/>
    <property type="match status" value="1"/>
</dbReference>
<dbReference type="SMART" id="SM01007">
    <property type="entry name" value="Aldolase_II"/>
    <property type="match status" value="1"/>
</dbReference>
<comment type="pathway">
    <text evidence="9">Amino-acid biosynthesis; L-methionine biosynthesis via salvage pathway; L-methionine from S-methyl-5-thio-alpha-D-ribose 1-phosphate: step 2/6.</text>
</comment>